<keyword evidence="2" id="KW-1185">Reference proteome</keyword>
<dbReference type="STRING" id="573058.SAMN00017477_1483"/>
<gene>
    <name evidence="1" type="ORF">SAMN00017477_1483</name>
</gene>
<dbReference type="AlphaFoldDB" id="A0A1W1V701"/>
<protein>
    <submittedName>
        <fullName evidence="1">Uncharacterized protein</fullName>
    </submittedName>
</protein>
<dbReference type="RefSeq" id="WP_084231014.1">
    <property type="nucleotide sequence ID" value="NZ_FWWR01000009.1"/>
</dbReference>
<dbReference type="OrthoDB" id="4774735at2"/>
<name>A0A1W1V701_PEPAS</name>
<dbReference type="EMBL" id="FWWR01000009">
    <property type="protein sequence ID" value="SMB88940.1"/>
    <property type="molecule type" value="Genomic_DNA"/>
</dbReference>
<proteinExistence type="predicted"/>
<sequence>MSSKLVSMTNKSSRADFEEICAVLEEELGAEKLYKIVKNFDDSTVTMATFEKFYFRTSSYANLTILFTERKDIQEVDIIGSAGGEGVFNISWGANSNFALKSADIFARYGFNFVEEN</sequence>
<reference evidence="2" key="1">
    <citation type="submission" date="2017-04" db="EMBL/GenBank/DDBJ databases">
        <authorList>
            <person name="Varghese N."/>
            <person name="Submissions S."/>
        </authorList>
    </citation>
    <scope>NUCLEOTIDE SEQUENCE [LARGE SCALE GENOMIC DNA]</scope>
    <source>
        <strain evidence="2">DSM 20463</strain>
    </source>
</reference>
<evidence type="ECO:0000313" key="1">
    <source>
        <dbReference type="EMBL" id="SMB88940.1"/>
    </source>
</evidence>
<dbReference type="Pfam" id="PF19524">
    <property type="entry name" value="DUF6054"/>
    <property type="match status" value="1"/>
</dbReference>
<evidence type="ECO:0000313" key="2">
    <source>
        <dbReference type="Proteomes" id="UP000192368"/>
    </source>
</evidence>
<dbReference type="InterPro" id="IPR046117">
    <property type="entry name" value="DUF6054"/>
</dbReference>
<dbReference type="Proteomes" id="UP000192368">
    <property type="component" value="Unassembled WGS sequence"/>
</dbReference>
<accession>A0A1W1V701</accession>
<organism evidence="1 2">
    <name type="scientific">Peptoniphilus asaccharolyticus DSM 20463</name>
    <dbReference type="NCBI Taxonomy" id="573058"/>
    <lineage>
        <taxon>Bacteria</taxon>
        <taxon>Bacillati</taxon>
        <taxon>Bacillota</taxon>
        <taxon>Tissierellia</taxon>
        <taxon>Tissierellales</taxon>
        <taxon>Peptoniphilaceae</taxon>
        <taxon>Peptoniphilus</taxon>
    </lineage>
</organism>